<dbReference type="InterPro" id="IPR027417">
    <property type="entry name" value="P-loop_NTPase"/>
</dbReference>
<dbReference type="PROSITE" id="PS50893">
    <property type="entry name" value="ABC_TRANSPORTER_2"/>
    <property type="match status" value="1"/>
</dbReference>
<evidence type="ECO:0000256" key="3">
    <source>
        <dbReference type="ARBA" id="ARBA00022741"/>
    </source>
</evidence>
<evidence type="ECO:0000256" key="2">
    <source>
        <dbReference type="ARBA" id="ARBA00022692"/>
    </source>
</evidence>
<dbReference type="GO" id="GO:0005524">
    <property type="term" value="F:ATP binding"/>
    <property type="evidence" value="ECO:0007669"/>
    <property type="project" value="UniProtKB-KW"/>
</dbReference>
<evidence type="ECO:0000256" key="4">
    <source>
        <dbReference type="ARBA" id="ARBA00022840"/>
    </source>
</evidence>
<dbReference type="InterPro" id="IPR003439">
    <property type="entry name" value="ABC_transporter-like_ATP-bd"/>
</dbReference>
<sequence length="584" mass="65832">MNLYQTYIQPYLKQYKGVMITTILLAVLTVLSSAFLTFTSGYLITRASERPETILLLYIPIVAVRTFGLSKAVTRYVERLVGHHAVLKILGDMRVQLYKLIEPQALFIRSRFQTGDLLGTLADDIEHLQDVYIRTIFPTASAIFLFAFSIVSLSLFDWKFAIVMAILLSIVLIVYPLRSLFVLKKKQISLKKQRKQTYQSLTDAFFGMHDWMISGRKNSFIAGFLKKTLQGNKVEKSIVHWQQTRTFQLQCFSGIILLLVGIWAGIAAGNGQIAPTYIAAFTLVVFPIMEGLIPVSEAVENIPTYRESLQRIEDVRQFSEGKTEVNSLTFDAQTPEILLQNVDFRYPNETEETIKNINLSIPFGQKIAILGKSGAGKSTLSQLLLGVITPQAGCIEIAGHSPEKYGDEIYQGIGYLNQKPYLFATTVANNIRLGNYDVTQEGLEAVIQQVKLDEYIHSLPKGLDTQMEETGQRFSGGERQRIALARILLKQTPIVILDEPTIGLDPVTEKALLDTMFATLKDKTMIMITHHLTGLEKMDQIIFLDDGEITMQGTHAQLMKQNKRYRQLYAMDQGAGHDMDFVEF</sequence>
<keyword evidence="6 7" id="KW-0472">Membrane</keyword>
<keyword evidence="11" id="KW-1185">Reference proteome</keyword>
<accession>A0ABQ4KIY8</accession>
<dbReference type="SUPFAM" id="SSF90123">
    <property type="entry name" value="ABC transporter transmembrane region"/>
    <property type="match status" value="1"/>
</dbReference>
<dbReference type="PROSITE" id="PS50929">
    <property type="entry name" value="ABC_TM1F"/>
    <property type="match status" value="1"/>
</dbReference>
<dbReference type="InterPro" id="IPR039421">
    <property type="entry name" value="Type_1_exporter"/>
</dbReference>
<reference evidence="10 11" key="1">
    <citation type="submission" date="2021-03" db="EMBL/GenBank/DDBJ databases">
        <title>Antimicrobial resistance genes in bacteria isolated from Japanese honey, and their potential for conferring macrolide and lincosamide resistance in the American foulbrood pathogen Paenibacillus larvae.</title>
        <authorList>
            <person name="Okamoto M."/>
            <person name="Kumagai M."/>
            <person name="Kanamori H."/>
            <person name="Takamatsu D."/>
        </authorList>
    </citation>
    <scope>NUCLEOTIDE SEQUENCE [LARGE SCALE GENOMIC DNA]</scope>
    <source>
        <strain evidence="10 11">J8TS2</strain>
    </source>
</reference>
<dbReference type="EMBL" id="BORB01000016">
    <property type="protein sequence ID" value="GIN57862.1"/>
    <property type="molecule type" value="Genomic_DNA"/>
</dbReference>
<dbReference type="Gene3D" id="3.40.50.300">
    <property type="entry name" value="P-loop containing nucleotide triphosphate hydrolases"/>
    <property type="match status" value="1"/>
</dbReference>
<dbReference type="NCBIfam" id="TIGR02868">
    <property type="entry name" value="CydC"/>
    <property type="match status" value="1"/>
</dbReference>
<evidence type="ECO:0000259" key="9">
    <source>
        <dbReference type="PROSITE" id="PS50929"/>
    </source>
</evidence>
<feature type="transmembrane region" description="Helical" evidence="7">
    <location>
        <begin position="247"/>
        <end position="268"/>
    </location>
</feature>
<dbReference type="Gene3D" id="1.20.1560.10">
    <property type="entry name" value="ABC transporter type 1, transmembrane domain"/>
    <property type="match status" value="1"/>
</dbReference>
<dbReference type="InterPro" id="IPR017871">
    <property type="entry name" value="ABC_transporter-like_CS"/>
</dbReference>
<feature type="transmembrane region" description="Helical" evidence="7">
    <location>
        <begin position="136"/>
        <end position="156"/>
    </location>
</feature>
<feature type="domain" description="ABC transporter" evidence="8">
    <location>
        <begin position="337"/>
        <end position="571"/>
    </location>
</feature>
<feature type="transmembrane region" description="Helical" evidence="7">
    <location>
        <begin position="20"/>
        <end position="44"/>
    </location>
</feature>
<comment type="caution">
    <text evidence="10">The sequence shown here is derived from an EMBL/GenBank/DDBJ whole genome shotgun (WGS) entry which is preliminary data.</text>
</comment>
<dbReference type="PROSITE" id="PS00211">
    <property type="entry name" value="ABC_TRANSPORTER_1"/>
    <property type="match status" value="1"/>
</dbReference>
<organism evidence="10 11">
    <name type="scientific">Lederbergia ruris</name>
    <dbReference type="NCBI Taxonomy" id="217495"/>
    <lineage>
        <taxon>Bacteria</taxon>
        <taxon>Bacillati</taxon>
        <taxon>Bacillota</taxon>
        <taxon>Bacilli</taxon>
        <taxon>Bacillales</taxon>
        <taxon>Bacillaceae</taxon>
        <taxon>Lederbergia</taxon>
    </lineage>
</organism>
<evidence type="ECO:0000256" key="6">
    <source>
        <dbReference type="ARBA" id="ARBA00023136"/>
    </source>
</evidence>
<dbReference type="Proteomes" id="UP000679950">
    <property type="component" value="Unassembled WGS sequence"/>
</dbReference>
<feature type="transmembrane region" description="Helical" evidence="7">
    <location>
        <begin position="162"/>
        <end position="183"/>
    </location>
</feature>
<dbReference type="Pfam" id="PF00664">
    <property type="entry name" value="ABC_membrane"/>
    <property type="match status" value="1"/>
</dbReference>
<name>A0ABQ4KIY8_9BACI</name>
<feature type="domain" description="ABC transmembrane type-1" evidence="9">
    <location>
        <begin position="20"/>
        <end position="304"/>
    </location>
</feature>
<comment type="subcellular location">
    <subcellularLocation>
        <location evidence="1">Cell membrane</location>
        <topology evidence="1">Multi-pass membrane protein</topology>
    </subcellularLocation>
</comment>
<keyword evidence="5 7" id="KW-1133">Transmembrane helix</keyword>
<keyword evidence="3" id="KW-0547">Nucleotide-binding</keyword>
<dbReference type="SMART" id="SM00382">
    <property type="entry name" value="AAA"/>
    <property type="match status" value="1"/>
</dbReference>
<dbReference type="InterPro" id="IPR003593">
    <property type="entry name" value="AAA+_ATPase"/>
</dbReference>
<proteinExistence type="predicted"/>
<evidence type="ECO:0000259" key="8">
    <source>
        <dbReference type="PROSITE" id="PS50893"/>
    </source>
</evidence>
<evidence type="ECO:0000256" key="5">
    <source>
        <dbReference type="ARBA" id="ARBA00022989"/>
    </source>
</evidence>
<dbReference type="PANTHER" id="PTHR43394">
    <property type="entry name" value="ATP-DEPENDENT PERMEASE MDL1, MITOCHONDRIAL"/>
    <property type="match status" value="1"/>
</dbReference>
<evidence type="ECO:0000313" key="11">
    <source>
        <dbReference type="Proteomes" id="UP000679950"/>
    </source>
</evidence>
<dbReference type="InterPro" id="IPR011527">
    <property type="entry name" value="ABC1_TM_dom"/>
</dbReference>
<gene>
    <name evidence="10" type="primary">cydD</name>
    <name evidence="10" type="ORF">J8TS2_21810</name>
</gene>
<dbReference type="PANTHER" id="PTHR43394:SF1">
    <property type="entry name" value="ATP-BINDING CASSETTE SUB-FAMILY B MEMBER 10, MITOCHONDRIAL"/>
    <property type="match status" value="1"/>
</dbReference>
<dbReference type="RefSeq" id="WP_158323260.1">
    <property type="nucleotide sequence ID" value="NZ_BORB01000016.1"/>
</dbReference>
<keyword evidence="4 10" id="KW-0067">ATP-binding</keyword>
<dbReference type="SUPFAM" id="SSF52540">
    <property type="entry name" value="P-loop containing nucleoside triphosphate hydrolases"/>
    <property type="match status" value="1"/>
</dbReference>
<keyword evidence="2 7" id="KW-0812">Transmembrane</keyword>
<evidence type="ECO:0000313" key="10">
    <source>
        <dbReference type="EMBL" id="GIN57862.1"/>
    </source>
</evidence>
<dbReference type="InterPro" id="IPR014223">
    <property type="entry name" value="ABC_CydC/D"/>
</dbReference>
<protein>
    <submittedName>
        <fullName evidence="10">ATP-binding/permease protein CydD</fullName>
    </submittedName>
</protein>
<dbReference type="Pfam" id="PF00005">
    <property type="entry name" value="ABC_tran"/>
    <property type="match status" value="1"/>
</dbReference>
<evidence type="ECO:0000256" key="1">
    <source>
        <dbReference type="ARBA" id="ARBA00004651"/>
    </source>
</evidence>
<dbReference type="InterPro" id="IPR036640">
    <property type="entry name" value="ABC1_TM_sf"/>
</dbReference>
<evidence type="ECO:0000256" key="7">
    <source>
        <dbReference type="SAM" id="Phobius"/>
    </source>
</evidence>